<keyword evidence="5" id="KW-0067">ATP-binding</keyword>
<dbReference type="SUPFAM" id="SSF56112">
    <property type="entry name" value="Protein kinase-like (PK-like)"/>
    <property type="match status" value="1"/>
</dbReference>
<protein>
    <submittedName>
        <fullName evidence="7">Phosphotransferase family protein</fullName>
    </submittedName>
</protein>
<evidence type="ECO:0000256" key="2">
    <source>
        <dbReference type="ARBA" id="ARBA00022679"/>
    </source>
</evidence>
<evidence type="ECO:0000256" key="1">
    <source>
        <dbReference type="ARBA" id="ARBA00010165"/>
    </source>
</evidence>
<evidence type="ECO:0000259" key="6">
    <source>
        <dbReference type="Pfam" id="PF01636"/>
    </source>
</evidence>
<gene>
    <name evidence="7" type="ORF">ACFQZV_02400</name>
</gene>
<sequence length="332" mass="36642">MSTTLAATTVPDYLRRRGLSAAADEAWLIQQLTGGVSGAVYSAWDGEHRFVVKQSLEKLAVEDDWTAPRDRILNEARVLDMLGDVVPTRSPVVLDVDEDSLTLTMEHAPLDWTDWKTELLAGRVDASLASALGTALGTIHQSTTNHTWTLPPDDGAAGFLALRVEPFHYTVAERIPEHAPQVREIASRILATRDCLVHGDFSPKNILVSPDGHSERQFWIIDDEVGHRGDPTFDLAFFLTHLALKRVRADEHIKPKFDEAAAKFLDAYSQTGTQVDASYLSQQIGCLVLARVVGRSQVRYLDASARLTARALGVELLTRAGEYDLSRPLKIP</sequence>
<name>A0ABW2ZNI5_9MICO</name>
<dbReference type="InterPro" id="IPR002575">
    <property type="entry name" value="Aminoglycoside_PTrfase"/>
</dbReference>
<keyword evidence="8" id="KW-1185">Reference proteome</keyword>
<feature type="domain" description="Aminoglycoside phosphotransferase" evidence="6">
    <location>
        <begin position="29"/>
        <end position="242"/>
    </location>
</feature>
<keyword evidence="4" id="KW-0418">Kinase</keyword>
<dbReference type="Proteomes" id="UP001597042">
    <property type="component" value="Unassembled WGS sequence"/>
</dbReference>
<keyword evidence="2" id="KW-0808">Transferase</keyword>
<dbReference type="Pfam" id="PF01636">
    <property type="entry name" value="APH"/>
    <property type="match status" value="1"/>
</dbReference>
<evidence type="ECO:0000313" key="7">
    <source>
        <dbReference type="EMBL" id="MFD0780149.1"/>
    </source>
</evidence>
<dbReference type="EMBL" id="JBHTIM010000001">
    <property type="protein sequence ID" value="MFD0780149.1"/>
    <property type="molecule type" value="Genomic_DNA"/>
</dbReference>
<keyword evidence="3" id="KW-0547">Nucleotide-binding</keyword>
<dbReference type="InterPro" id="IPR011009">
    <property type="entry name" value="Kinase-like_dom_sf"/>
</dbReference>
<dbReference type="PANTHER" id="PTHR34273:SF2">
    <property type="entry name" value="METHYLTHIORIBOSE KINASE"/>
    <property type="match status" value="1"/>
</dbReference>
<dbReference type="Gene3D" id="3.30.200.20">
    <property type="entry name" value="Phosphorylase Kinase, domain 1"/>
    <property type="match status" value="1"/>
</dbReference>
<proteinExistence type="inferred from homology"/>
<evidence type="ECO:0000313" key="8">
    <source>
        <dbReference type="Proteomes" id="UP001597042"/>
    </source>
</evidence>
<evidence type="ECO:0000256" key="5">
    <source>
        <dbReference type="ARBA" id="ARBA00022840"/>
    </source>
</evidence>
<organism evidence="7 8">
    <name type="scientific">Microbacterium koreense</name>
    <dbReference type="NCBI Taxonomy" id="323761"/>
    <lineage>
        <taxon>Bacteria</taxon>
        <taxon>Bacillati</taxon>
        <taxon>Actinomycetota</taxon>
        <taxon>Actinomycetes</taxon>
        <taxon>Micrococcales</taxon>
        <taxon>Microbacteriaceae</taxon>
        <taxon>Microbacterium</taxon>
    </lineage>
</organism>
<accession>A0ABW2ZNI5</accession>
<dbReference type="PANTHER" id="PTHR34273">
    <property type="entry name" value="METHYLTHIORIBOSE KINASE"/>
    <property type="match status" value="1"/>
</dbReference>
<evidence type="ECO:0000256" key="3">
    <source>
        <dbReference type="ARBA" id="ARBA00022741"/>
    </source>
</evidence>
<reference evidence="8" key="1">
    <citation type="journal article" date="2019" name="Int. J. Syst. Evol. Microbiol.">
        <title>The Global Catalogue of Microorganisms (GCM) 10K type strain sequencing project: providing services to taxonomists for standard genome sequencing and annotation.</title>
        <authorList>
            <consortium name="The Broad Institute Genomics Platform"/>
            <consortium name="The Broad Institute Genome Sequencing Center for Infectious Disease"/>
            <person name="Wu L."/>
            <person name="Ma J."/>
        </authorList>
    </citation>
    <scope>NUCLEOTIDE SEQUENCE [LARGE SCALE GENOMIC DNA]</scope>
    <source>
        <strain evidence="8">CCUG 50754</strain>
    </source>
</reference>
<dbReference type="Gene3D" id="3.90.1200.10">
    <property type="match status" value="1"/>
</dbReference>
<comment type="similarity">
    <text evidence="1">Belongs to the methylthioribose kinase family.</text>
</comment>
<comment type="caution">
    <text evidence="7">The sequence shown here is derived from an EMBL/GenBank/DDBJ whole genome shotgun (WGS) entry which is preliminary data.</text>
</comment>
<dbReference type="RefSeq" id="WP_378752927.1">
    <property type="nucleotide sequence ID" value="NZ_JBHSSV010000012.1"/>
</dbReference>
<evidence type="ECO:0000256" key="4">
    <source>
        <dbReference type="ARBA" id="ARBA00022777"/>
    </source>
</evidence>